<sequence length="489" mass="54743">MNGTVILLIIVIYFAFLMLISHLTGRKSDNDTFFLGGKQSPWFLVAFGMIGTSISGVTFVSVPGMPLSIDMTYLQTVLGFTVGYLVIAKILLPLYYKLNLTSIYTYLEKRFGRNAYKTGASFFLLSKIIGAAARLYIVVLILQRFVFDAWNVPFVVTSTVIVALIWLYSHRSGIKTIVWTDALQTAFLLGALVLIIWQLTDKMQLDFPGVVNTVRNSGMDRIFVFDDWQTKQNFFKQFFSGIFITIVMTGLDQDMMQKNLSIRTLKASQKNMYFYGVAFLPVNLLFLVLGILLITFAGQQQIAIPALSDEMLPLFATQYLGFPVLLFFCIGIIAAAFSSADSALTALTTSFCVDILEVGRYPASKAVLWRKRAHVFISLLFVIIICVIRAVNDKSIIDAIYMIAGYTYGPLLGLFSYGLFMHGNPRDKWIPYIALLSPALCFGLDFLLRELYGYKLGYEMLMINGALTFVGLYLVALGRDGKKSLCPES</sequence>
<feature type="transmembrane region" description="Helical" evidence="12">
    <location>
        <begin position="176"/>
        <end position="199"/>
    </location>
</feature>
<keyword evidence="5 12" id="KW-0812">Transmembrane</keyword>
<feature type="transmembrane region" description="Helical" evidence="12">
    <location>
        <begin position="43"/>
        <end position="65"/>
    </location>
</feature>
<dbReference type="GO" id="GO:0005886">
    <property type="term" value="C:plasma membrane"/>
    <property type="evidence" value="ECO:0007669"/>
    <property type="project" value="UniProtKB-SubCell"/>
</dbReference>
<dbReference type="InterPro" id="IPR038377">
    <property type="entry name" value="Na/Glc_symporter_sf"/>
</dbReference>
<dbReference type="InterPro" id="IPR051163">
    <property type="entry name" value="Sodium:Solute_Symporter_SSF"/>
</dbReference>
<evidence type="ECO:0000256" key="7">
    <source>
        <dbReference type="ARBA" id="ARBA00023053"/>
    </source>
</evidence>
<gene>
    <name evidence="13" type="ORF">DDY73_02005</name>
</gene>
<evidence type="ECO:0000256" key="8">
    <source>
        <dbReference type="ARBA" id="ARBA00023065"/>
    </source>
</evidence>
<name>A0A354LZR6_9BACT</name>
<evidence type="ECO:0000256" key="5">
    <source>
        <dbReference type="ARBA" id="ARBA00022692"/>
    </source>
</evidence>
<evidence type="ECO:0000256" key="12">
    <source>
        <dbReference type="SAM" id="Phobius"/>
    </source>
</evidence>
<evidence type="ECO:0000313" key="13">
    <source>
        <dbReference type="EMBL" id="HBJ07755.1"/>
    </source>
</evidence>
<dbReference type="RefSeq" id="WP_022391103.1">
    <property type="nucleotide sequence ID" value="NZ_DBFJMN010000257.1"/>
</dbReference>
<accession>A0A354LZR6</accession>
<comment type="subcellular location">
    <subcellularLocation>
        <location evidence="1">Cell membrane</location>
        <topology evidence="1">Multi-pass membrane protein</topology>
    </subcellularLocation>
</comment>
<feature type="transmembrane region" description="Helical" evidence="12">
    <location>
        <begin position="429"/>
        <end position="448"/>
    </location>
</feature>
<feature type="transmembrane region" description="Helical" evidence="12">
    <location>
        <begin position="399"/>
        <end position="417"/>
    </location>
</feature>
<reference evidence="13 14" key="1">
    <citation type="journal article" date="2018" name="Nat. Biotechnol.">
        <title>A standardized bacterial taxonomy based on genome phylogeny substantially revises the tree of life.</title>
        <authorList>
            <person name="Parks D.H."/>
            <person name="Chuvochina M."/>
            <person name="Waite D.W."/>
            <person name="Rinke C."/>
            <person name="Skarshewski A."/>
            <person name="Chaumeil P.A."/>
            <person name="Hugenholtz P."/>
        </authorList>
    </citation>
    <scope>NUCLEOTIDE SEQUENCE [LARGE SCALE GENOMIC DNA]</scope>
    <source>
        <strain evidence="13">UBA11482</strain>
    </source>
</reference>
<feature type="transmembrane region" description="Helical" evidence="12">
    <location>
        <begin position="6"/>
        <end position="23"/>
    </location>
</feature>
<feature type="transmembrane region" description="Helical" evidence="12">
    <location>
        <begin position="149"/>
        <end position="169"/>
    </location>
</feature>
<dbReference type="Gene3D" id="1.20.1730.10">
    <property type="entry name" value="Sodium/glucose cotransporter"/>
    <property type="match status" value="1"/>
</dbReference>
<dbReference type="GO" id="GO:0006814">
    <property type="term" value="P:sodium ion transport"/>
    <property type="evidence" value="ECO:0007669"/>
    <property type="project" value="UniProtKB-KW"/>
</dbReference>
<evidence type="ECO:0000256" key="10">
    <source>
        <dbReference type="ARBA" id="ARBA00023201"/>
    </source>
</evidence>
<dbReference type="PROSITE" id="PS50283">
    <property type="entry name" value="NA_SOLUT_SYMP_3"/>
    <property type="match status" value="1"/>
</dbReference>
<evidence type="ECO:0000313" key="14">
    <source>
        <dbReference type="Proteomes" id="UP000262954"/>
    </source>
</evidence>
<feature type="transmembrane region" description="Helical" evidence="12">
    <location>
        <begin position="77"/>
        <end position="98"/>
    </location>
</feature>
<dbReference type="PANTHER" id="PTHR42985">
    <property type="entry name" value="SODIUM-COUPLED MONOCARBOXYLATE TRANSPORTER"/>
    <property type="match status" value="1"/>
</dbReference>
<feature type="transmembrane region" description="Helical" evidence="12">
    <location>
        <begin position="272"/>
        <end position="296"/>
    </location>
</feature>
<dbReference type="EMBL" id="DNWC01000030">
    <property type="protein sequence ID" value="HBJ07755.1"/>
    <property type="molecule type" value="Genomic_DNA"/>
</dbReference>
<keyword evidence="4" id="KW-1003">Cell membrane</keyword>
<evidence type="ECO:0000256" key="9">
    <source>
        <dbReference type="ARBA" id="ARBA00023136"/>
    </source>
</evidence>
<dbReference type="PANTHER" id="PTHR42985:SF47">
    <property type="entry name" value="INTEGRAL MEMBRANE TRANSPORT PROTEIN"/>
    <property type="match status" value="1"/>
</dbReference>
<keyword evidence="6 12" id="KW-1133">Transmembrane helix</keyword>
<feature type="transmembrane region" description="Helical" evidence="12">
    <location>
        <begin position="234"/>
        <end position="251"/>
    </location>
</feature>
<comment type="caution">
    <text evidence="13">The sequence shown here is derived from an EMBL/GenBank/DDBJ whole genome shotgun (WGS) entry which is preliminary data.</text>
</comment>
<evidence type="ECO:0000256" key="3">
    <source>
        <dbReference type="ARBA" id="ARBA00022448"/>
    </source>
</evidence>
<evidence type="ECO:0000256" key="1">
    <source>
        <dbReference type="ARBA" id="ARBA00004651"/>
    </source>
</evidence>
<evidence type="ECO:0000256" key="6">
    <source>
        <dbReference type="ARBA" id="ARBA00022989"/>
    </source>
</evidence>
<evidence type="ECO:0000256" key="2">
    <source>
        <dbReference type="ARBA" id="ARBA00006434"/>
    </source>
</evidence>
<organism evidence="13 14">
    <name type="scientific">Coprobacter fastidiosus</name>
    <dbReference type="NCBI Taxonomy" id="1099853"/>
    <lineage>
        <taxon>Bacteria</taxon>
        <taxon>Pseudomonadati</taxon>
        <taxon>Bacteroidota</taxon>
        <taxon>Bacteroidia</taxon>
        <taxon>Bacteroidales</taxon>
        <taxon>Barnesiellaceae</taxon>
        <taxon>Coprobacter</taxon>
    </lineage>
</organism>
<evidence type="ECO:0000256" key="4">
    <source>
        <dbReference type="ARBA" id="ARBA00022475"/>
    </source>
</evidence>
<keyword evidence="8" id="KW-0406">Ion transport</keyword>
<dbReference type="Pfam" id="PF00474">
    <property type="entry name" value="SSF"/>
    <property type="match status" value="1"/>
</dbReference>
<dbReference type="InterPro" id="IPR001734">
    <property type="entry name" value="Na/solute_symporter"/>
</dbReference>
<keyword evidence="9 12" id="KW-0472">Membrane</keyword>
<keyword evidence="7" id="KW-0915">Sodium</keyword>
<keyword evidence="3" id="KW-0813">Transport</keyword>
<protein>
    <submittedName>
        <fullName evidence="13">Sodium:solute symporter</fullName>
    </submittedName>
</protein>
<proteinExistence type="inferred from homology"/>
<feature type="transmembrane region" description="Helical" evidence="12">
    <location>
        <begin position="460"/>
        <end position="478"/>
    </location>
</feature>
<dbReference type="CDD" id="cd10326">
    <property type="entry name" value="SLC5sbd_NIS-like"/>
    <property type="match status" value="1"/>
</dbReference>
<comment type="similarity">
    <text evidence="2 11">Belongs to the sodium:solute symporter (SSF) (TC 2.A.21) family.</text>
</comment>
<dbReference type="GO" id="GO:0015293">
    <property type="term" value="F:symporter activity"/>
    <property type="evidence" value="ECO:0007669"/>
    <property type="project" value="TreeGrafter"/>
</dbReference>
<dbReference type="AlphaFoldDB" id="A0A354LZR6"/>
<dbReference type="Proteomes" id="UP000262954">
    <property type="component" value="Unassembled WGS sequence"/>
</dbReference>
<feature type="transmembrane region" description="Helical" evidence="12">
    <location>
        <begin position="316"/>
        <end position="337"/>
    </location>
</feature>
<evidence type="ECO:0000256" key="11">
    <source>
        <dbReference type="RuleBase" id="RU362091"/>
    </source>
</evidence>
<feature type="transmembrane region" description="Helical" evidence="12">
    <location>
        <begin position="119"/>
        <end position="143"/>
    </location>
</feature>
<feature type="transmembrane region" description="Helical" evidence="12">
    <location>
        <begin position="373"/>
        <end position="392"/>
    </location>
</feature>
<keyword evidence="10" id="KW-0739">Sodium transport</keyword>